<protein>
    <submittedName>
        <fullName evidence="2">IBB domain-containing protein</fullName>
    </submittedName>
</protein>
<proteinExistence type="predicted"/>
<sequence length="100" mass="11752">MLELSLSPHDRLLHLLKYSRPTGMNKRIRSYVVNKKNVSDGMTEDDELKAREEKAEKVREEKRQLIRKKCREQEIKVNTVRAMGAILPIPPSRRKNIRVS</sequence>
<keyword evidence="1" id="KW-1185">Reference proteome</keyword>
<dbReference type="Proteomes" id="UP000095283">
    <property type="component" value="Unplaced"/>
</dbReference>
<evidence type="ECO:0000313" key="1">
    <source>
        <dbReference type="Proteomes" id="UP000095283"/>
    </source>
</evidence>
<organism evidence="1 2">
    <name type="scientific">Heterorhabditis bacteriophora</name>
    <name type="common">Entomopathogenic nematode worm</name>
    <dbReference type="NCBI Taxonomy" id="37862"/>
    <lineage>
        <taxon>Eukaryota</taxon>
        <taxon>Metazoa</taxon>
        <taxon>Ecdysozoa</taxon>
        <taxon>Nematoda</taxon>
        <taxon>Chromadorea</taxon>
        <taxon>Rhabditida</taxon>
        <taxon>Rhabditina</taxon>
        <taxon>Rhabditomorpha</taxon>
        <taxon>Strongyloidea</taxon>
        <taxon>Heterorhabditidae</taxon>
        <taxon>Heterorhabditis</taxon>
    </lineage>
</organism>
<name>A0A1I7XN72_HETBA</name>
<dbReference type="AlphaFoldDB" id="A0A1I7XN72"/>
<accession>A0A1I7XN72</accession>
<dbReference type="WBParaSite" id="Hba_19230">
    <property type="protein sequence ID" value="Hba_19230"/>
    <property type="gene ID" value="Hba_19230"/>
</dbReference>
<evidence type="ECO:0000313" key="2">
    <source>
        <dbReference type="WBParaSite" id="Hba_19230"/>
    </source>
</evidence>
<reference evidence="2" key="1">
    <citation type="submission" date="2016-11" db="UniProtKB">
        <authorList>
            <consortium name="WormBaseParasite"/>
        </authorList>
    </citation>
    <scope>IDENTIFICATION</scope>
</reference>